<keyword evidence="3" id="KW-1185">Reference proteome</keyword>
<name>A0ABZ2WLL9_9HYPO</name>
<feature type="region of interest" description="Disordered" evidence="1">
    <location>
        <begin position="36"/>
        <end position="86"/>
    </location>
</feature>
<feature type="compositionally biased region" description="Basic and acidic residues" evidence="1">
    <location>
        <begin position="122"/>
        <end position="131"/>
    </location>
</feature>
<sequence>MDATAEEILIQGEDSVAAMRRSSITTKPTAKLQEKLQVADKKTDMARNIWSEQSHKGGSEGENGPADRVGESRMMGDVTGSDATGSDTSLMQAMLRGMLQETSTHLMTLGRVDGQSANGDADDGRTARDDPIAPAGNPGGQDAGSRKS</sequence>
<protein>
    <submittedName>
        <fullName evidence="2">Uncharacterized protein</fullName>
    </submittedName>
</protein>
<accession>A0ABZ2WLL9</accession>
<evidence type="ECO:0000256" key="1">
    <source>
        <dbReference type="SAM" id="MobiDB-lite"/>
    </source>
</evidence>
<dbReference type="Proteomes" id="UP001489902">
    <property type="component" value="Chromosome 1"/>
</dbReference>
<reference evidence="2 3" key="1">
    <citation type="submission" date="2024-04" db="EMBL/GenBank/DDBJ databases">
        <title>Complete genome sequence of Fusarium acuminatum.</title>
        <authorList>
            <person name="Lan B."/>
        </authorList>
    </citation>
    <scope>NUCLEOTIDE SEQUENCE [LARGE SCALE GENOMIC DNA]</scope>
    <source>
        <strain evidence="2">1A</strain>
    </source>
</reference>
<feature type="compositionally biased region" description="Basic and acidic residues" evidence="1">
    <location>
        <begin position="36"/>
        <end position="45"/>
    </location>
</feature>
<evidence type="ECO:0000313" key="2">
    <source>
        <dbReference type="EMBL" id="WZH40897.1"/>
    </source>
</evidence>
<gene>
    <name evidence="2" type="ORF">QYS62_001835</name>
</gene>
<organism evidence="2 3">
    <name type="scientific">Fusarium acuminatum</name>
    <dbReference type="NCBI Taxonomy" id="5515"/>
    <lineage>
        <taxon>Eukaryota</taxon>
        <taxon>Fungi</taxon>
        <taxon>Dikarya</taxon>
        <taxon>Ascomycota</taxon>
        <taxon>Pezizomycotina</taxon>
        <taxon>Sordariomycetes</taxon>
        <taxon>Hypocreomycetidae</taxon>
        <taxon>Hypocreales</taxon>
        <taxon>Nectriaceae</taxon>
        <taxon>Fusarium</taxon>
        <taxon>Fusarium tricinctum species complex</taxon>
    </lineage>
</organism>
<dbReference type="EMBL" id="CP151260">
    <property type="protein sequence ID" value="WZH40897.1"/>
    <property type="molecule type" value="Genomic_DNA"/>
</dbReference>
<feature type="region of interest" description="Disordered" evidence="1">
    <location>
        <begin position="105"/>
        <end position="148"/>
    </location>
</feature>
<evidence type="ECO:0000313" key="3">
    <source>
        <dbReference type="Proteomes" id="UP001489902"/>
    </source>
</evidence>
<proteinExistence type="predicted"/>